<dbReference type="EMBL" id="BAAANN010000002">
    <property type="protein sequence ID" value="GAA1940541.1"/>
    <property type="molecule type" value="Genomic_DNA"/>
</dbReference>
<proteinExistence type="predicted"/>
<evidence type="ECO:0000256" key="1">
    <source>
        <dbReference type="SAM" id="MobiDB-lite"/>
    </source>
</evidence>
<comment type="caution">
    <text evidence="2">The sequence shown here is derived from an EMBL/GenBank/DDBJ whole genome shotgun (WGS) entry which is preliminary data.</text>
</comment>
<name>A0ABP5BCA1_9PSEU</name>
<reference evidence="3" key="1">
    <citation type="journal article" date="2019" name="Int. J. Syst. Evol. Microbiol.">
        <title>The Global Catalogue of Microorganisms (GCM) 10K type strain sequencing project: providing services to taxonomists for standard genome sequencing and annotation.</title>
        <authorList>
            <consortium name="The Broad Institute Genomics Platform"/>
            <consortium name="The Broad Institute Genome Sequencing Center for Infectious Disease"/>
            <person name="Wu L."/>
            <person name="Ma J."/>
        </authorList>
    </citation>
    <scope>NUCLEOTIDE SEQUENCE [LARGE SCALE GENOMIC DNA]</scope>
    <source>
        <strain evidence="3">JCM 14545</strain>
    </source>
</reference>
<feature type="region of interest" description="Disordered" evidence="1">
    <location>
        <begin position="1"/>
        <end position="43"/>
    </location>
</feature>
<organism evidence="2 3">
    <name type="scientific">Amycolatopsis minnesotensis</name>
    <dbReference type="NCBI Taxonomy" id="337894"/>
    <lineage>
        <taxon>Bacteria</taxon>
        <taxon>Bacillati</taxon>
        <taxon>Actinomycetota</taxon>
        <taxon>Actinomycetes</taxon>
        <taxon>Pseudonocardiales</taxon>
        <taxon>Pseudonocardiaceae</taxon>
        <taxon>Amycolatopsis</taxon>
    </lineage>
</organism>
<keyword evidence="3" id="KW-1185">Reference proteome</keyword>
<sequence>MNSDANWTSAPPTSPPTSNPSTGSTSGFHAEESPVSGMSPLDTDKVKRFNAGAHDLKREAESGGFAINEDGLNLYKKACEKFINEWSEVRSRLWGLGDKAPLGDFPYADAVADFNVKAAIDGSDALIPNIDLMVDGYKQALEALEIAHRNYARKDEENNLCFARINQQILDGTA</sequence>
<protein>
    <submittedName>
        <fullName evidence="2">Uncharacterized protein</fullName>
    </submittedName>
</protein>
<gene>
    <name evidence="2" type="ORF">GCM10009754_04730</name>
</gene>
<accession>A0ABP5BCA1</accession>
<dbReference type="Proteomes" id="UP001501116">
    <property type="component" value="Unassembled WGS sequence"/>
</dbReference>
<evidence type="ECO:0000313" key="2">
    <source>
        <dbReference type="EMBL" id="GAA1940541.1"/>
    </source>
</evidence>
<evidence type="ECO:0000313" key="3">
    <source>
        <dbReference type="Proteomes" id="UP001501116"/>
    </source>
</evidence>